<dbReference type="GO" id="GO:0050918">
    <property type="term" value="P:positive chemotaxis"/>
    <property type="evidence" value="ECO:0007669"/>
    <property type="project" value="TreeGrafter"/>
</dbReference>
<evidence type="ECO:0000256" key="7">
    <source>
        <dbReference type="ARBA" id="ARBA00022779"/>
    </source>
</evidence>
<accession>A0A0E4GAR4</accession>
<dbReference type="SUPFAM" id="SSF103039">
    <property type="entry name" value="CheC-like"/>
    <property type="match status" value="1"/>
</dbReference>
<evidence type="ECO:0000256" key="5">
    <source>
        <dbReference type="ARBA" id="ARBA00022475"/>
    </source>
</evidence>
<evidence type="ECO:0000256" key="4">
    <source>
        <dbReference type="ARBA" id="ARBA00021898"/>
    </source>
</evidence>
<comment type="subcellular location">
    <subcellularLocation>
        <location evidence="1">Bacterial flagellum basal body</location>
    </subcellularLocation>
    <subcellularLocation>
        <location evidence="2">Cell membrane</location>
        <topology evidence="2">Peripheral membrane protein</topology>
    </subcellularLocation>
</comment>
<evidence type="ECO:0000256" key="1">
    <source>
        <dbReference type="ARBA" id="ARBA00004117"/>
    </source>
</evidence>
<dbReference type="RefSeq" id="WP_046497400.1">
    <property type="nucleotide sequence ID" value="NZ_CGIH01000027.1"/>
</dbReference>
<evidence type="ECO:0000256" key="9">
    <source>
        <dbReference type="ARBA" id="ARBA00023143"/>
    </source>
</evidence>
<dbReference type="Gene3D" id="3.40.1550.10">
    <property type="entry name" value="CheC-like"/>
    <property type="match status" value="1"/>
</dbReference>
<keyword evidence="7" id="KW-0283">Flagellar rotation</keyword>
<dbReference type="AlphaFoldDB" id="A0A0E4GAR4"/>
<name>A0A0E4GAR4_9FIRM</name>
<dbReference type="Gene3D" id="2.30.330.10">
    <property type="entry name" value="SpoA-like"/>
    <property type="match status" value="1"/>
</dbReference>
<reference evidence="12 13" key="1">
    <citation type="submission" date="2015-03" db="EMBL/GenBank/DDBJ databases">
        <authorList>
            <person name="Murphy D."/>
        </authorList>
    </citation>
    <scope>NUCLEOTIDE SEQUENCE [LARGE SCALE GENOMIC DNA]</scope>
    <source>
        <strain evidence="12 13">OL-4</strain>
    </source>
</reference>
<evidence type="ECO:0000256" key="3">
    <source>
        <dbReference type="ARBA" id="ARBA00011049"/>
    </source>
</evidence>
<evidence type="ECO:0000313" key="12">
    <source>
        <dbReference type="EMBL" id="CFX65240.1"/>
    </source>
</evidence>
<dbReference type="InterPro" id="IPR036429">
    <property type="entry name" value="SpoA-like_sf"/>
</dbReference>
<dbReference type="InterPro" id="IPR001689">
    <property type="entry name" value="Flag_FliM"/>
</dbReference>
<keyword evidence="12" id="KW-0969">Cilium</keyword>
<dbReference type="CDD" id="cd17908">
    <property type="entry name" value="FliM"/>
    <property type="match status" value="1"/>
</dbReference>
<dbReference type="PANTHER" id="PTHR30034:SF6">
    <property type="entry name" value="YOP PROTEINS TRANSLOCATION PROTEIN Q"/>
    <property type="match status" value="1"/>
</dbReference>
<sequence length="330" mass="37046">MSDVLSQSEIDALLSALSTGTVSAHELKEEQSKKKVKIYDFRRPNKFSKDQIHTLQVIFENYARSLGTFLSGQLRAAIQVEVLSVEQVTYEEFIRSIPSTTILNIFSIYPLEGNAIMEINPNLGFAFLDRMLGGPGNTLDRIRGLTEIEQTVMEKLAQRMLDFMQEPWSSIVDLEPLIERVETNPQFTQLVSPSEVMMIVSLETKMGDLMGVMNICIPFLVLEPIISKLSVHYYYSTSSKASTPQNTAKIQKKLENSYVPVKVILGKTVITVKDLLGLSVGDVIPLERNFQEDLEVQIGQRTKFLGRPGLDGNKVAIQINQVVEEGKEDE</sequence>
<evidence type="ECO:0000256" key="6">
    <source>
        <dbReference type="ARBA" id="ARBA00022500"/>
    </source>
</evidence>
<keyword evidence="8" id="KW-0472">Membrane</keyword>
<comment type="similarity">
    <text evidence="3">Belongs to the FliM family.</text>
</comment>
<dbReference type="Proteomes" id="UP000045545">
    <property type="component" value="Unassembled WGS sequence"/>
</dbReference>
<dbReference type="Pfam" id="PF02154">
    <property type="entry name" value="FliM"/>
    <property type="match status" value="1"/>
</dbReference>
<keyword evidence="6" id="KW-0145">Chemotaxis</keyword>
<dbReference type="PIRSF" id="PIRSF002888">
    <property type="entry name" value="FliM"/>
    <property type="match status" value="1"/>
</dbReference>
<evidence type="ECO:0000256" key="10">
    <source>
        <dbReference type="NCBIfam" id="TIGR01397"/>
    </source>
</evidence>
<keyword evidence="12" id="KW-0966">Cell projection</keyword>
<keyword evidence="13" id="KW-1185">Reference proteome</keyword>
<dbReference type="OrthoDB" id="9806941at2"/>
<dbReference type="Pfam" id="PF01052">
    <property type="entry name" value="FliMN_C"/>
    <property type="match status" value="1"/>
</dbReference>
<dbReference type="GO" id="GO:0071978">
    <property type="term" value="P:bacterial-type flagellum-dependent swarming motility"/>
    <property type="evidence" value="ECO:0007669"/>
    <property type="project" value="TreeGrafter"/>
</dbReference>
<evidence type="ECO:0000259" key="11">
    <source>
        <dbReference type="Pfam" id="PF01052"/>
    </source>
</evidence>
<organism evidence="12 13">
    <name type="scientific">Syntrophomonas zehnderi OL-4</name>
    <dbReference type="NCBI Taxonomy" id="690567"/>
    <lineage>
        <taxon>Bacteria</taxon>
        <taxon>Bacillati</taxon>
        <taxon>Bacillota</taxon>
        <taxon>Clostridia</taxon>
        <taxon>Eubacteriales</taxon>
        <taxon>Syntrophomonadaceae</taxon>
        <taxon>Syntrophomonas</taxon>
    </lineage>
</organism>
<evidence type="ECO:0000313" key="13">
    <source>
        <dbReference type="Proteomes" id="UP000045545"/>
    </source>
</evidence>
<dbReference type="InterPro" id="IPR028976">
    <property type="entry name" value="CheC-like_sf"/>
</dbReference>
<keyword evidence="12" id="KW-0282">Flagellum</keyword>
<dbReference type="EMBL" id="CGIH01000027">
    <property type="protein sequence ID" value="CFX65240.1"/>
    <property type="molecule type" value="Genomic_DNA"/>
</dbReference>
<feature type="domain" description="Flagellar motor switch protein FliN-like C-terminal" evidence="11">
    <location>
        <begin position="253"/>
        <end position="323"/>
    </location>
</feature>
<dbReference type="STRING" id="690567.1582"/>
<dbReference type="SUPFAM" id="SSF101801">
    <property type="entry name" value="Surface presentation of antigens (SPOA)"/>
    <property type="match status" value="1"/>
</dbReference>
<proteinExistence type="inferred from homology"/>
<dbReference type="GO" id="GO:0009425">
    <property type="term" value="C:bacterial-type flagellum basal body"/>
    <property type="evidence" value="ECO:0007669"/>
    <property type="project" value="UniProtKB-SubCell"/>
</dbReference>
<dbReference type="GO" id="GO:0003774">
    <property type="term" value="F:cytoskeletal motor activity"/>
    <property type="evidence" value="ECO:0007669"/>
    <property type="project" value="InterPro"/>
</dbReference>
<dbReference type="NCBIfam" id="TIGR01397">
    <property type="entry name" value="fliM_switch"/>
    <property type="match status" value="1"/>
</dbReference>
<protein>
    <recommendedName>
        <fullName evidence="4 10">Flagellar motor switch protein FliM</fullName>
    </recommendedName>
</protein>
<dbReference type="PANTHER" id="PTHR30034">
    <property type="entry name" value="FLAGELLAR MOTOR SWITCH PROTEIN FLIM"/>
    <property type="match status" value="1"/>
</dbReference>
<dbReference type="PRINTS" id="PR00955">
    <property type="entry name" value="FLGMOTORFLIM"/>
</dbReference>
<dbReference type="InterPro" id="IPR001543">
    <property type="entry name" value="FliN-like_C"/>
</dbReference>
<keyword evidence="5" id="KW-1003">Cell membrane</keyword>
<keyword evidence="9" id="KW-0975">Bacterial flagellum</keyword>
<dbReference type="GO" id="GO:0005886">
    <property type="term" value="C:plasma membrane"/>
    <property type="evidence" value="ECO:0007669"/>
    <property type="project" value="UniProtKB-SubCell"/>
</dbReference>
<evidence type="ECO:0000256" key="2">
    <source>
        <dbReference type="ARBA" id="ARBA00004202"/>
    </source>
</evidence>
<evidence type="ECO:0000256" key="8">
    <source>
        <dbReference type="ARBA" id="ARBA00023136"/>
    </source>
</evidence>
<gene>
    <name evidence="12" type="ORF">1582</name>
</gene>